<comment type="similarity">
    <text evidence="1">Belongs to the short-chain dehydrogenases/reductases (SDR) family.</text>
</comment>
<accession>A0A1I6UQL0</accession>
<dbReference type="GO" id="GO:0016491">
    <property type="term" value="F:oxidoreductase activity"/>
    <property type="evidence" value="ECO:0007669"/>
    <property type="project" value="UniProtKB-KW"/>
</dbReference>
<dbReference type="GO" id="GO:0016020">
    <property type="term" value="C:membrane"/>
    <property type="evidence" value="ECO:0007669"/>
    <property type="project" value="TreeGrafter"/>
</dbReference>
<name>A0A1I6UQL0_9RHOB</name>
<evidence type="ECO:0000313" key="3">
    <source>
        <dbReference type="EMBL" id="SFT03673.1"/>
    </source>
</evidence>
<dbReference type="CDD" id="cd05233">
    <property type="entry name" value="SDR_c"/>
    <property type="match status" value="1"/>
</dbReference>
<dbReference type="Pfam" id="PF00106">
    <property type="entry name" value="adh_short"/>
    <property type="match status" value="1"/>
</dbReference>
<evidence type="ECO:0000256" key="2">
    <source>
        <dbReference type="ARBA" id="ARBA00023002"/>
    </source>
</evidence>
<dbReference type="PANTHER" id="PTHR44196:SF1">
    <property type="entry name" value="DEHYDROGENASE_REDUCTASE SDR FAMILY MEMBER 7B"/>
    <property type="match status" value="1"/>
</dbReference>
<organism evidence="3 4">
    <name type="scientific">Alloyangia pacifica</name>
    <dbReference type="NCBI Taxonomy" id="311180"/>
    <lineage>
        <taxon>Bacteria</taxon>
        <taxon>Pseudomonadati</taxon>
        <taxon>Pseudomonadota</taxon>
        <taxon>Alphaproteobacteria</taxon>
        <taxon>Rhodobacterales</taxon>
        <taxon>Roseobacteraceae</taxon>
        <taxon>Alloyangia</taxon>
    </lineage>
</organism>
<dbReference type="OrthoDB" id="9810734at2"/>
<dbReference type="Proteomes" id="UP000199392">
    <property type="component" value="Unassembled WGS sequence"/>
</dbReference>
<dbReference type="SUPFAM" id="SSF51735">
    <property type="entry name" value="NAD(P)-binding Rossmann-fold domains"/>
    <property type="match status" value="1"/>
</dbReference>
<keyword evidence="2" id="KW-0560">Oxidoreductase</keyword>
<sequence length="201" mass="21531">MMNRKGTRMRTALVTGATRGTGRVLATMLADAGWRVHALGRDRLVLDELRASHGIMPMHADLTDRDQLRALTDELEVDALVHAALRLPDTPGFTELTEAEIDMALEVNLSATLHLSHALLDGLTARRGDLVIALPEGAGLLPRTLAAALTEFAAGLTAELPADAPQVHTLPCGPTPEAAARRLRMMLAAQSTPERTRNSAK</sequence>
<evidence type="ECO:0000256" key="1">
    <source>
        <dbReference type="ARBA" id="ARBA00006484"/>
    </source>
</evidence>
<proteinExistence type="inferred from homology"/>
<keyword evidence="4" id="KW-1185">Reference proteome</keyword>
<reference evidence="4" key="1">
    <citation type="submission" date="2016-10" db="EMBL/GenBank/DDBJ databases">
        <authorList>
            <person name="Varghese N."/>
            <person name="Submissions S."/>
        </authorList>
    </citation>
    <scope>NUCLEOTIDE SEQUENCE [LARGE SCALE GENOMIC DNA]</scope>
    <source>
        <strain evidence="4">DSM 26894</strain>
    </source>
</reference>
<dbReference type="InterPro" id="IPR036291">
    <property type="entry name" value="NAD(P)-bd_dom_sf"/>
</dbReference>
<dbReference type="AlphaFoldDB" id="A0A1I6UQL0"/>
<dbReference type="PANTHER" id="PTHR44196">
    <property type="entry name" value="DEHYDROGENASE/REDUCTASE SDR FAMILY MEMBER 7B"/>
    <property type="match status" value="1"/>
</dbReference>
<dbReference type="EMBL" id="FOZW01000008">
    <property type="protein sequence ID" value="SFT03673.1"/>
    <property type="molecule type" value="Genomic_DNA"/>
</dbReference>
<evidence type="ECO:0000313" key="4">
    <source>
        <dbReference type="Proteomes" id="UP000199392"/>
    </source>
</evidence>
<dbReference type="InterPro" id="IPR002347">
    <property type="entry name" value="SDR_fam"/>
</dbReference>
<dbReference type="STRING" id="311180.SAMN04488050_108257"/>
<protein>
    <submittedName>
        <fullName evidence="3">Short-chain dehydrogenase</fullName>
    </submittedName>
</protein>
<dbReference type="Gene3D" id="3.40.50.720">
    <property type="entry name" value="NAD(P)-binding Rossmann-like Domain"/>
    <property type="match status" value="1"/>
</dbReference>
<gene>
    <name evidence="3" type="ORF">SAMN04488050_108257</name>
</gene>